<protein>
    <recommendedName>
        <fullName evidence="7">Pentatricopeptide repeat-containing protein</fullName>
    </recommendedName>
</protein>
<dbReference type="AlphaFoldDB" id="A0AAV5DFV1"/>
<feature type="repeat" description="PPR" evidence="4">
    <location>
        <begin position="500"/>
        <end position="534"/>
    </location>
</feature>
<comment type="similarity">
    <text evidence="1">Belongs to the PPR family. P subfamily.</text>
</comment>
<dbReference type="InterPro" id="IPR011990">
    <property type="entry name" value="TPR-like_helical_dom_sf"/>
</dbReference>
<feature type="repeat" description="PPR" evidence="4">
    <location>
        <begin position="465"/>
        <end position="499"/>
    </location>
</feature>
<reference evidence="5" key="2">
    <citation type="submission" date="2021-12" db="EMBL/GenBank/DDBJ databases">
        <title>Resequencing data analysis of finger millet.</title>
        <authorList>
            <person name="Hatakeyama M."/>
            <person name="Aluri S."/>
            <person name="Balachadran M.T."/>
            <person name="Sivarajan S.R."/>
            <person name="Poveda L."/>
            <person name="Shimizu-Inatsugi R."/>
            <person name="Schlapbach R."/>
            <person name="Sreeman S.M."/>
            <person name="Shimizu K.K."/>
        </authorList>
    </citation>
    <scope>NUCLEOTIDE SEQUENCE</scope>
</reference>
<comment type="caution">
    <text evidence="5">The sequence shown here is derived from an EMBL/GenBank/DDBJ whole genome shotgun (WGS) entry which is preliminary data.</text>
</comment>
<dbReference type="NCBIfam" id="TIGR00756">
    <property type="entry name" value="PPR"/>
    <property type="match status" value="1"/>
</dbReference>
<evidence type="ECO:0000256" key="1">
    <source>
        <dbReference type="ARBA" id="ARBA00007626"/>
    </source>
</evidence>
<dbReference type="PANTHER" id="PTHR47939:SF6">
    <property type="entry name" value="OS03G0168400 PROTEIN"/>
    <property type="match status" value="1"/>
</dbReference>
<dbReference type="Gene3D" id="1.25.40.10">
    <property type="entry name" value="Tetratricopeptide repeat domain"/>
    <property type="match status" value="2"/>
</dbReference>
<keyword evidence="6" id="KW-1185">Reference proteome</keyword>
<dbReference type="PANTHER" id="PTHR47939">
    <property type="entry name" value="MEMBRANE-ASSOCIATED SALT-INDUCIBLE PROTEIN-LIKE"/>
    <property type="match status" value="1"/>
</dbReference>
<evidence type="ECO:0000256" key="2">
    <source>
        <dbReference type="ARBA" id="ARBA00022737"/>
    </source>
</evidence>
<organism evidence="5 6">
    <name type="scientific">Eleusine coracana subsp. coracana</name>
    <dbReference type="NCBI Taxonomy" id="191504"/>
    <lineage>
        <taxon>Eukaryota</taxon>
        <taxon>Viridiplantae</taxon>
        <taxon>Streptophyta</taxon>
        <taxon>Embryophyta</taxon>
        <taxon>Tracheophyta</taxon>
        <taxon>Spermatophyta</taxon>
        <taxon>Magnoliopsida</taxon>
        <taxon>Liliopsida</taxon>
        <taxon>Poales</taxon>
        <taxon>Poaceae</taxon>
        <taxon>PACMAD clade</taxon>
        <taxon>Chloridoideae</taxon>
        <taxon>Cynodonteae</taxon>
        <taxon>Eleusininae</taxon>
        <taxon>Eleusine</taxon>
    </lineage>
</organism>
<evidence type="ECO:0008006" key="7">
    <source>
        <dbReference type="Google" id="ProtNLM"/>
    </source>
</evidence>
<dbReference type="PROSITE" id="PS51375">
    <property type="entry name" value="PPR"/>
    <property type="match status" value="2"/>
</dbReference>
<evidence type="ECO:0000313" key="5">
    <source>
        <dbReference type="EMBL" id="GJN08967.1"/>
    </source>
</evidence>
<dbReference type="InterPro" id="IPR002885">
    <property type="entry name" value="PPR_rpt"/>
</dbReference>
<accession>A0AAV5DFV1</accession>
<evidence type="ECO:0000256" key="3">
    <source>
        <dbReference type="ARBA" id="ARBA00022946"/>
    </source>
</evidence>
<dbReference type="Proteomes" id="UP001054889">
    <property type="component" value="Unassembled WGS sequence"/>
</dbReference>
<keyword evidence="3" id="KW-0809">Transit peptide</keyword>
<dbReference type="InterPro" id="IPR050667">
    <property type="entry name" value="PPR-containing_protein"/>
</dbReference>
<reference evidence="5" key="1">
    <citation type="journal article" date="2018" name="DNA Res.">
        <title>Multiple hybrid de novo genome assembly of finger millet, an orphan allotetraploid crop.</title>
        <authorList>
            <person name="Hatakeyama M."/>
            <person name="Aluri S."/>
            <person name="Balachadran M.T."/>
            <person name="Sivarajan S.R."/>
            <person name="Patrignani A."/>
            <person name="Gruter S."/>
            <person name="Poveda L."/>
            <person name="Shimizu-Inatsugi R."/>
            <person name="Baeten J."/>
            <person name="Francoijs K.J."/>
            <person name="Nataraja K.N."/>
            <person name="Reddy Y.A.N."/>
            <person name="Phadnis S."/>
            <person name="Ravikumar R.L."/>
            <person name="Schlapbach R."/>
            <person name="Sreeman S.M."/>
            <person name="Shimizu K.K."/>
        </authorList>
    </citation>
    <scope>NUCLEOTIDE SEQUENCE</scope>
</reference>
<proteinExistence type="inferred from homology"/>
<dbReference type="Pfam" id="PF13041">
    <property type="entry name" value="PPR_2"/>
    <property type="match status" value="1"/>
</dbReference>
<gene>
    <name evidence="5" type="primary">ga26929</name>
    <name evidence="5" type="ORF">PR202_ga26929</name>
</gene>
<evidence type="ECO:0000256" key="4">
    <source>
        <dbReference type="PROSITE-ProRule" id="PRU00708"/>
    </source>
</evidence>
<name>A0AAV5DFV1_ELECO</name>
<sequence>MWKAWRLPCAIRLRHLSREARREAKIGCRDYAKNAPEQHCNKGRSLKGISRHVGEKHSPILAVDVEKSEEFDLNLENGGKSEAKLCSGIGRLVIAKCSHIFESRGDTFDRNCSLQDALKPGLWLSPETLRRYWRVSELKPEDFLDILIGFGPGAVEVRNARFLWNLYRWASLQRKEFQHLHRSNESMVSILSAAQMLSQAESLLLSLADTIAPAVANELFSQIIQAYSEYGNLEKSVKLYDFARYKHLIPSVSCYQALLHFLIRKRKNELVLKIYLDMLEVGLGSSTKGDVLNFIVIALIKKGNFLQVLGILRQSKSLGLILSKRSLSTVAEEFNKKKDIGDMMNFLEEWRCLPDLRVCNRILAFSCINHGTDEAWTGYTTVGCAMLEALIEKVVFVNHSLLLNVMEGFLKEQKTSETIGIGTLLNSLLEAYGYRFLISRMCEQSRFASASSLKMLFQHSDKSRELISYNILIFYLFKRRNSSQVHELLKDMKGNGISPDKITYDFLIYGFHKSGDTDSSVNMLDACIAKGFQPSNRSLRIVLNHHCRLGNLEKSLALFQLD</sequence>
<dbReference type="EMBL" id="BQKI01000015">
    <property type="protein sequence ID" value="GJN08967.1"/>
    <property type="molecule type" value="Genomic_DNA"/>
</dbReference>
<keyword evidence="2" id="KW-0677">Repeat</keyword>
<evidence type="ECO:0000313" key="6">
    <source>
        <dbReference type="Proteomes" id="UP001054889"/>
    </source>
</evidence>